<dbReference type="PANTHER" id="PTHR30136">
    <property type="entry name" value="HELIX-TURN-HELIX TRANSCRIPTIONAL REGULATOR, ICLR FAMILY"/>
    <property type="match status" value="1"/>
</dbReference>
<protein>
    <recommendedName>
        <fullName evidence="1">IclR-ED domain-containing protein</fullName>
    </recommendedName>
</protein>
<organism evidence="2">
    <name type="scientific">marine sediment metagenome</name>
    <dbReference type="NCBI Taxonomy" id="412755"/>
    <lineage>
        <taxon>unclassified sequences</taxon>
        <taxon>metagenomes</taxon>
        <taxon>ecological metagenomes</taxon>
    </lineage>
</organism>
<dbReference type="Gene3D" id="3.30.450.40">
    <property type="match status" value="1"/>
</dbReference>
<name>X1B7Z8_9ZZZZ</name>
<dbReference type="PROSITE" id="PS51078">
    <property type="entry name" value="ICLR_ED"/>
    <property type="match status" value="1"/>
</dbReference>
<feature type="non-terminal residue" evidence="2">
    <location>
        <position position="78"/>
    </location>
</feature>
<dbReference type="PANTHER" id="PTHR30136:SF35">
    <property type="entry name" value="HTH-TYPE TRANSCRIPTIONAL REGULATOR RV1719"/>
    <property type="match status" value="1"/>
</dbReference>
<dbReference type="SUPFAM" id="SSF55781">
    <property type="entry name" value="GAF domain-like"/>
    <property type="match status" value="1"/>
</dbReference>
<dbReference type="AlphaFoldDB" id="X1B7Z8"/>
<dbReference type="GO" id="GO:0045892">
    <property type="term" value="P:negative regulation of DNA-templated transcription"/>
    <property type="evidence" value="ECO:0007669"/>
    <property type="project" value="TreeGrafter"/>
</dbReference>
<evidence type="ECO:0000259" key="1">
    <source>
        <dbReference type="PROSITE" id="PS51078"/>
    </source>
</evidence>
<feature type="domain" description="IclR-ED" evidence="1">
    <location>
        <begin position="1"/>
        <end position="78"/>
    </location>
</feature>
<proteinExistence type="predicted"/>
<sequence length="78" mass="8742">MDKADRAYRIKISAEIGMRIPIFAGVAGKALLSQLPETDIDEILSENTPKRYTPRTIIDKTAYKKEILSVKKTGIAYD</sequence>
<dbReference type="InterPro" id="IPR029016">
    <property type="entry name" value="GAF-like_dom_sf"/>
</dbReference>
<dbReference type="InterPro" id="IPR014757">
    <property type="entry name" value="Tscrpt_reg_IclR_C"/>
</dbReference>
<accession>X1B7Z8</accession>
<dbReference type="Pfam" id="PF01614">
    <property type="entry name" value="IclR_C"/>
    <property type="match status" value="1"/>
</dbReference>
<reference evidence="2" key="1">
    <citation type="journal article" date="2014" name="Front. Microbiol.">
        <title>High frequency of phylogenetically diverse reductive dehalogenase-homologous genes in deep subseafloor sedimentary metagenomes.</title>
        <authorList>
            <person name="Kawai M."/>
            <person name="Futagami T."/>
            <person name="Toyoda A."/>
            <person name="Takaki Y."/>
            <person name="Nishi S."/>
            <person name="Hori S."/>
            <person name="Arai W."/>
            <person name="Tsubouchi T."/>
            <person name="Morono Y."/>
            <person name="Uchiyama I."/>
            <person name="Ito T."/>
            <person name="Fujiyama A."/>
            <person name="Inagaki F."/>
            <person name="Takami H."/>
        </authorList>
    </citation>
    <scope>NUCLEOTIDE SEQUENCE</scope>
    <source>
        <strain evidence="2">Expedition CK06-06</strain>
    </source>
</reference>
<comment type="caution">
    <text evidence="2">The sequence shown here is derived from an EMBL/GenBank/DDBJ whole genome shotgun (WGS) entry which is preliminary data.</text>
</comment>
<gene>
    <name evidence="2" type="ORF">S01H4_25873</name>
</gene>
<dbReference type="GO" id="GO:0003700">
    <property type="term" value="F:DNA-binding transcription factor activity"/>
    <property type="evidence" value="ECO:0007669"/>
    <property type="project" value="TreeGrafter"/>
</dbReference>
<dbReference type="InterPro" id="IPR050707">
    <property type="entry name" value="HTH_MetabolicPath_Reg"/>
</dbReference>
<dbReference type="GO" id="GO:0003677">
    <property type="term" value="F:DNA binding"/>
    <property type="evidence" value="ECO:0007669"/>
    <property type="project" value="TreeGrafter"/>
</dbReference>
<dbReference type="EMBL" id="BART01012381">
    <property type="protein sequence ID" value="GAG80268.1"/>
    <property type="molecule type" value="Genomic_DNA"/>
</dbReference>
<evidence type="ECO:0000313" key="2">
    <source>
        <dbReference type="EMBL" id="GAG80268.1"/>
    </source>
</evidence>